<dbReference type="GeneID" id="70221479"/>
<evidence type="ECO:0000256" key="1">
    <source>
        <dbReference type="SAM" id="MobiDB-lite"/>
    </source>
</evidence>
<comment type="caution">
    <text evidence="2">The sequence shown here is derived from an EMBL/GenBank/DDBJ whole genome shotgun (WGS) entry which is preliminary data.</text>
</comment>
<organism evidence="2 3">
    <name type="scientific">Fusarium redolens</name>
    <dbReference type="NCBI Taxonomy" id="48865"/>
    <lineage>
        <taxon>Eukaryota</taxon>
        <taxon>Fungi</taxon>
        <taxon>Dikarya</taxon>
        <taxon>Ascomycota</taxon>
        <taxon>Pezizomycotina</taxon>
        <taxon>Sordariomycetes</taxon>
        <taxon>Hypocreomycetidae</taxon>
        <taxon>Hypocreales</taxon>
        <taxon>Nectriaceae</taxon>
        <taxon>Fusarium</taxon>
        <taxon>Fusarium redolens species complex</taxon>
    </lineage>
</organism>
<dbReference type="AlphaFoldDB" id="A0A9P9KQU5"/>
<name>A0A9P9KQU5_FUSRE</name>
<gene>
    <name evidence="2" type="ORF">BKA55DRAFT_553360</name>
</gene>
<accession>A0A9P9KQU5</accession>
<dbReference type="EMBL" id="JAGMUX010000002">
    <property type="protein sequence ID" value="KAH7266820.1"/>
    <property type="molecule type" value="Genomic_DNA"/>
</dbReference>
<dbReference type="Proteomes" id="UP000720189">
    <property type="component" value="Unassembled WGS sequence"/>
</dbReference>
<reference evidence="2" key="1">
    <citation type="journal article" date="2021" name="Nat. Commun.">
        <title>Genetic determinants of endophytism in the Arabidopsis root mycobiome.</title>
        <authorList>
            <person name="Mesny F."/>
            <person name="Miyauchi S."/>
            <person name="Thiergart T."/>
            <person name="Pickel B."/>
            <person name="Atanasova L."/>
            <person name="Karlsson M."/>
            <person name="Huettel B."/>
            <person name="Barry K.W."/>
            <person name="Haridas S."/>
            <person name="Chen C."/>
            <person name="Bauer D."/>
            <person name="Andreopoulos W."/>
            <person name="Pangilinan J."/>
            <person name="LaButti K."/>
            <person name="Riley R."/>
            <person name="Lipzen A."/>
            <person name="Clum A."/>
            <person name="Drula E."/>
            <person name="Henrissat B."/>
            <person name="Kohler A."/>
            <person name="Grigoriev I.V."/>
            <person name="Martin F.M."/>
            <person name="Hacquard S."/>
        </authorList>
    </citation>
    <scope>NUCLEOTIDE SEQUENCE</scope>
    <source>
        <strain evidence="2">MPI-CAGE-AT-0023</strain>
    </source>
</reference>
<keyword evidence="3" id="KW-1185">Reference proteome</keyword>
<dbReference type="RefSeq" id="XP_046054639.1">
    <property type="nucleotide sequence ID" value="XM_046191525.1"/>
</dbReference>
<evidence type="ECO:0000313" key="3">
    <source>
        <dbReference type="Proteomes" id="UP000720189"/>
    </source>
</evidence>
<evidence type="ECO:0000313" key="2">
    <source>
        <dbReference type="EMBL" id="KAH7266820.1"/>
    </source>
</evidence>
<feature type="compositionally biased region" description="Basic and acidic residues" evidence="1">
    <location>
        <begin position="53"/>
        <end position="65"/>
    </location>
</feature>
<protein>
    <submittedName>
        <fullName evidence="2">Uncharacterized protein</fullName>
    </submittedName>
</protein>
<feature type="region of interest" description="Disordered" evidence="1">
    <location>
        <begin position="43"/>
        <end position="68"/>
    </location>
</feature>
<sequence length="98" mass="11103">MIDKKIPKIPRHRFLSTESESESFMICTGKNLECIPCRGSDCNSVPRETQISDEEKGPGLSRDDSPGPLNILYQICYRPYFRDWLHLGRQAAVGGDDD</sequence>
<proteinExistence type="predicted"/>